<dbReference type="RefSeq" id="WP_377239474.1">
    <property type="nucleotide sequence ID" value="NZ_JBHLXP010000001.1"/>
</dbReference>
<keyword evidence="1" id="KW-0812">Transmembrane</keyword>
<keyword evidence="1" id="KW-0472">Membrane</keyword>
<feature type="transmembrane region" description="Helical" evidence="1">
    <location>
        <begin position="172"/>
        <end position="189"/>
    </location>
</feature>
<feature type="transmembrane region" description="Helical" evidence="1">
    <location>
        <begin position="41"/>
        <end position="63"/>
    </location>
</feature>
<keyword evidence="1" id="KW-1133">Transmembrane helix</keyword>
<organism evidence="3 4">
    <name type="scientific">Rheinheimera tilapiae</name>
    <dbReference type="NCBI Taxonomy" id="875043"/>
    <lineage>
        <taxon>Bacteria</taxon>
        <taxon>Pseudomonadati</taxon>
        <taxon>Pseudomonadota</taxon>
        <taxon>Gammaproteobacteria</taxon>
        <taxon>Chromatiales</taxon>
        <taxon>Chromatiaceae</taxon>
        <taxon>Rheinheimera</taxon>
    </lineage>
</organism>
<feature type="transmembrane region" description="Helical" evidence="1">
    <location>
        <begin position="146"/>
        <end position="166"/>
    </location>
</feature>
<dbReference type="InterPro" id="IPR003675">
    <property type="entry name" value="Rce1/LyrA-like_dom"/>
</dbReference>
<feature type="transmembrane region" description="Helical" evidence="1">
    <location>
        <begin position="110"/>
        <end position="126"/>
    </location>
</feature>
<dbReference type="Pfam" id="PF02517">
    <property type="entry name" value="Rce1-like"/>
    <property type="match status" value="1"/>
</dbReference>
<name>A0ABV6B9V0_9GAMM</name>
<evidence type="ECO:0000313" key="4">
    <source>
        <dbReference type="Proteomes" id="UP001589813"/>
    </source>
</evidence>
<keyword evidence="4" id="KW-1185">Reference proteome</keyword>
<dbReference type="EMBL" id="JBHLXP010000001">
    <property type="protein sequence ID" value="MFC0046852.1"/>
    <property type="molecule type" value="Genomic_DNA"/>
</dbReference>
<protein>
    <submittedName>
        <fullName evidence="3">Type II CAAX prenyl endopeptidase Rce1 family protein</fullName>
    </submittedName>
</protein>
<comment type="caution">
    <text evidence="3">The sequence shown here is derived from an EMBL/GenBank/DDBJ whole genome shotgun (WGS) entry which is preliminary data.</text>
</comment>
<feature type="domain" description="CAAX prenyl protease 2/Lysostaphin resistance protein A-like" evidence="2">
    <location>
        <begin position="115"/>
        <end position="207"/>
    </location>
</feature>
<evidence type="ECO:0000259" key="2">
    <source>
        <dbReference type="Pfam" id="PF02517"/>
    </source>
</evidence>
<feature type="transmembrane region" description="Helical" evidence="1">
    <location>
        <begin position="196"/>
        <end position="214"/>
    </location>
</feature>
<gene>
    <name evidence="3" type="ORF">ACFFJP_00950</name>
</gene>
<feature type="transmembrane region" description="Helical" evidence="1">
    <location>
        <begin position="12"/>
        <end position="29"/>
    </location>
</feature>
<feature type="transmembrane region" description="Helical" evidence="1">
    <location>
        <begin position="75"/>
        <end position="98"/>
    </location>
</feature>
<evidence type="ECO:0000256" key="1">
    <source>
        <dbReference type="SAM" id="Phobius"/>
    </source>
</evidence>
<evidence type="ECO:0000313" key="3">
    <source>
        <dbReference type="EMBL" id="MFC0046852.1"/>
    </source>
</evidence>
<accession>A0ABV6B9V0</accession>
<sequence>MDHQPISWRRIAAFMLIATVLANIFRFDLLGHKAMLTALPGWLAVLLSVIAEGAGILLAALIARHFLGKVRPVPLQLLGNLPWIPLTMSAIALLLLSVVGVNNSYGMDPHGYGLVAAAGTLLYCIMEEYGWRGYLQTELAPLANGLKYGVVGFCWYLWHLTFLTSASLGDNLFFLGMMILGSWGIGQVAEATKSILTCACFHLIIQIMMFNALIRNGISLQEKIIILSIAAVSYFWLVKKWERHQALLAKAQPENERAATN</sequence>
<proteinExistence type="predicted"/>
<dbReference type="Proteomes" id="UP001589813">
    <property type="component" value="Unassembled WGS sequence"/>
</dbReference>
<reference evidence="3 4" key="1">
    <citation type="submission" date="2024-09" db="EMBL/GenBank/DDBJ databases">
        <authorList>
            <person name="Sun Q."/>
            <person name="Mori K."/>
        </authorList>
    </citation>
    <scope>NUCLEOTIDE SEQUENCE [LARGE SCALE GENOMIC DNA]</scope>
    <source>
        <strain evidence="3 4">KCTC 23315</strain>
    </source>
</reference>
<feature type="transmembrane region" description="Helical" evidence="1">
    <location>
        <begin position="220"/>
        <end position="238"/>
    </location>
</feature>